<evidence type="ECO:0000313" key="1">
    <source>
        <dbReference type="EMBL" id="RIB11238.1"/>
    </source>
</evidence>
<reference evidence="1 2" key="1">
    <citation type="submission" date="2018-06" db="EMBL/GenBank/DDBJ databases">
        <title>Comparative genomics reveals the genomic features of Rhizophagus irregularis, R. cerebriforme, R. diaphanum and Gigaspora rosea, and their symbiotic lifestyle signature.</title>
        <authorList>
            <person name="Morin E."/>
            <person name="San Clemente H."/>
            <person name="Chen E.C.H."/>
            <person name="De La Providencia I."/>
            <person name="Hainaut M."/>
            <person name="Kuo A."/>
            <person name="Kohler A."/>
            <person name="Murat C."/>
            <person name="Tang N."/>
            <person name="Roy S."/>
            <person name="Loubradou J."/>
            <person name="Henrissat B."/>
            <person name="Grigoriev I.V."/>
            <person name="Corradi N."/>
            <person name="Roux C."/>
            <person name="Martin F.M."/>
        </authorList>
    </citation>
    <scope>NUCLEOTIDE SEQUENCE [LARGE SCALE GENOMIC DNA]</scope>
    <source>
        <strain evidence="1 2">DAOM 194757</strain>
    </source>
</reference>
<sequence>MSLFNGSKLKGMTLKIQDAKPDYKQSQKTLSNLSPLIPKKCRHRNRDTMFAEDMSLVADNNIDGRKVS</sequence>
<dbReference type="AlphaFoldDB" id="A0A397UPM5"/>
<keyword evidence="2" id="KW-1185">Reference proteome</keyword>
<proteinExistence type="predicted"/>
<accession>A0A397UPM5</accession>
<evidence type="ECO:0000313" key="2">
    <source>
        <dbReference type="Proteomes" id="UP000266673"/>
    </source>
</evidence>
<dbReference type="EMBL" id="QKWP01001157">
    <property type="protein sequence ID" value="RIB11238.1"/>
    <property type="molecule type" value="Genomic_DNA"/>
</dbReference>
<name>A0A397UPM5_9GLOM</name>
<gene>
    <name evidence="1" type="ORF">C2G38_2104088</name>
</gene>
<comment type="caution">
    <text evidence="1">The sequence shown here is derived from an EMBL/GenBank/DDBJ whole genome shotgun (WGS) entry which is preliminary data.</text>
</comment>
<dbReference type="Proteomes" id="UP000266673">
    <property type="component" value="Unassembled WGS sequence"/>
</dbReference>
<dbReference type="STRING" id="44941.A0A397UPM5"/>
<protein>
    <submittedName>
        <fullName evidence="1">Uncharacterized protein</fullName>
    </submittedName>
</protein>
<dbReference type="OrthoDB" id="21643at2759"/>
<organism evidence="1 2">
    <name type="scientific">Gigaspora rosea</name>
    <dbReference type="NCBI Taxonomy" id="44941"/>
    <lineage>
        <taxon>Eukaryota</taxon>
        <taxon>Fungi</taxon>
        <taxon>Fungi incertae sedis</taxon>
        <taxon>Mucoromycota</taxon>
        <taxon>Glomeromycotina</taxon>
        <taxon>Glomeromycetes</taxon>
        <taxon>Diversisporales</taxon>
        <taxon>Gigasporaceae</taxon>
        <taxon>Gigaspora</taxon>
    </lineage>
</organism>